<organism evidence="3 4">
    <name type="scientific">Ancylostoma ceylanicum</name>
    <dbReference type="NCBI Taxonomy" id="53326"/>
    <lineage>
        <taxon>Eukaryota</taxon>
        <taxon>Metazoa</taxon>
        <taxon>Ecdysozoa</taxon>
        <taxon>Nematoda</taxon>
        <taxon>Chromadorea</taxon>
        <taxon>Rhabditida</taxon>
        <taxon>Rhabditina</taxon>
        <taxon>Rhabditomorpha</taxon>
        <taxon>Strongyloidea</taxon>
        <taxon>Ancylostomatidae</taxon>
        <taxon>Ancylostomatinae</taxon>
        <taxon>Ancylostoma</taxon>
    </lineage>
</organism>
<name>A0A016T873_9BILA</name>
<evidence type="ECO:0000256" key="2">
    <source>
        <dbReference type="SAM" id="Phobius"/>
    </source>
</evidence>
<dbReference type="Proteomes" id="UP000024635">
    <property type="component" value="Unassembled WGS sequence"/>
</dbReference>
<reference evidence="4" key="1">
    <citation type="journal article" date="2015" name="Nat. Genet.">
        <title>The genome and transcriptome of the zoonotic hookworm Ancylostoma ceylanicum identify infection-specific gene families.</title>
        <authorList>
            <person name="Schwarz E.M."/>
            <person name="Hu Y."/>
            <person name="Antoshechkin I."/>
            <person name="Miller M.M."/>
            <person name="Sternberg P.W."/>
            <person name="Aroian R.V."/>
        </authorList>
    </citation>
    <scope>NUCLEOTIDE SEQUENCE</scope>
    <source>
        <strain evidence="4">HY135</strain>
    </source>
</reference>
<accession>A0A016T873</accession>
<evidence type="ECO:0000313" key="3">
    <source>
        <dbReference type="EMBL" id="EYB98895.1"/>
    </source>
</evidence>
<dbReference type="OrthoDB" id="5875647at2759"/>
<evidence type="ECO:0000313" key="4">
    <source>
        <dbReference type="Proteomes" id="UP000024635"/>
    </source>
</evidence>
<keyword evidence="4" id="KW-1185">Reference proteome</keyword>
<feature type="transmembrane region" description="Helical" evidence="2">
    <location>
        <begin position="59"/>
        <end position="89"/>
    </location>
</feature>
<keyword evidence="2" id="KW-0472">Membrane</keyword>
<sequence>MVRLCLSFVNHSSPQAVLRRTRSGIQVFMLLSLLILPVRNSLQLVKSANTSLSSENDQLIFGHFTPVALLVISIGTVILAICTTIACYIDFANMNRGIGKLSVFSETAEAPYPDILSTFGSRETERRHLLKEDSSEGTAPVQVADLSAEARNLQKVTIVPGRHDAQARQARIIEAIYNASGREVPPQYKSKEPITDKIDIPVRIQQTLEGIADKDVEENGSPVVSPSRFAKMYSLPPIVKSKEDDRTDLTTTPTLKEIWSRPLKTQTQATPPPGIGAHTSQRALPATPGSVQVSRDATTSSMRPGMESVRSQQAVTQPRPGSERQRAAQVPSLPSATTSGATPASKQSQQPNQEGRK</sequence>
<evidence type="ECO:0000256" key="1">
    <source>
        <dbReference type="SAM" id="MobiDB-lite"/>
    </source>
</evidence>
<keyword evidence="2" id="KW-0812">Transmembrane</keyword>
<proteinExistence type="predicted"/>
<dbReference type="EMBL" id="JARK01001463">
    <property type="protein sequence ID" value="EYB98895.1"/>
    <property type="molecule type" value="Genomic_DNA"/>
</dbReference>
<protein>
    <submittedName>
        <fullName evidence="3">Uncharacterized protein</fullName>
    </submittedName>
</protein>
<keyword evidence="2" id="KW-1133">Transmembrane helix</keyword>
<gene>
    <name evidence="3" type="primary">Acey_s0127.g1405</name>
    <name evidence="3" type="ORF">Y032_0127g1405</name>
</gene>
<comment type="caution">
    <text evidence="3">The sequence shown here is derived from an EMBL/GenBank/DDBJ whole genome shotgun (WGS) entry which is preliminary data.</text>
</comment>
<dbReference type="AlphaFoldDB" id="A0A016T873"/>
<feature type="compositionally biased region" description="Polar residues" evidence="1">
    <location>
        <begin position="289"/>
        <end position="302"/>
    </location>
</feature>
<feature type="compositionally biased region" description="Polar residues" evidence="1">
    <location>
        <begin position="332"/>
        <end position="357"/>
    </location>
</feature>
<feature type="region of interest" description="Disordered" evidence="1">
    <location>
        <begin position="242"/>
        <end position="357"/>
    </location>
</feature>